<reference evidence="1 2" key="1">
    <citation type="submission" date="2022-02" db="EMBL/GenBank/DDBJ databases">
        <authorList>
            <person name="Zhuang L."/>
        </authorList>
    </citation>
    <scope>NUCLEOTIDE SEQUENCE [LARGE SCALE GENOMIC DNA]</scope>
    <source>
        <strain evidence="1 2">C32</strain>
    </source>
</reference>
<name>A0ABT2FJQ7_9GAMM</name>
<keyword evidence="2" id="KW-1185">Reference proteome</keyword>
<organism evidence="1 2">
    <name type="scientific">Shewanella electrica</name>
    <dbReference type="NCBI Taxonomy" id="515560"/>
    <lineage>
        <taxon>Bacteria</taxon>
        <taxon>Pseudomonadati</taxon>
        <taxon>Pseudomonadota</taxon>
        <taxon>Gammaproteobacteria</taxon>
        <taxon>Alteromonadales</taxon>
        <taxon>Shewanellaceae</taxon>
        <taxon>Shewanella</taxon>
    </lineage>
</organism>
<dbReference type="RefSeq" id="WP_238895642.1">
    <property type="nucleotide sequence ID" value="NZ_JAKOGG010000004.1"/>
</dbReference>
<comment type="caution">
    <text evidence="1">The sequence shown here is derived from an EMBL/GenBank/DDBJ whole genome shotgun (WGS) entry which is preliminary data.</text>
</comment>
<dbReference type="EMBL" id="JAKOGG010000004">
    <property type="protein sequence ID" value="MCS4556236.1"/>
    <property type="molecule type" value="Genomic_DNA"/>
</dbReference>
<accession>A0ABT2FJQ7</accession>
<reference evidence="2" key="2">
    <citation type="submission" date="2023-07" db="EMBL/GenBank/DDBJ databases">
        <title>Shewanella mangrovi sp. nov., an acetaldehyde- degrading bacterium isolated from mangrove sediment.</title>
        <authorList>
            <person name="Liu Y."/>
        </authorList>
    </citation>
    <scope>NUCLEOTIDE SEQUENCE [LARGE SCALE GENOMIC DNA]</scope>
    <source>
        <strain evidence="2">C32</strain>
    </source>
</reference>
<dbReference type="InterPro" id="IPR009953">
    <property type="entry name" value="DRA_trans"/>
</dbReference>
<dbReference type="Proteomes" id="UP001201549">
    <property type="component" value="Unassembled WGS sequence"/>
</dbReference>
<dbReference type="Pfam" id="PF07357">
    <property type="entry name" value="DRAT"/>
    <property type="match status" value="1"/>
</dbReference>
<gene>
    <name evidence="1" type="ORF">L9G74_07295</name>
</gene>
<sequence>MTSEYAADAAELQRLTQLCIPFNRCNVPAWLLASTGYQARPIPLLLDSIVTWYQPLFDELALLPDAGARADAFERFMQQRFDLSTLADEPPQRAKLHYRRMIIGWLFDSDNDQGAAWRSWAESRFGLLTQFHRQPLSTPDSTSYGRYRQHSFAATNNSNELFEQLDLLYQFCQLQLTLSPQAPSHLTLYRGCAHLEELSDIAAGVVQFNNLSSFAATAESAAQFGSCVYQVAVPLSKIVCYESLLPNIMTGEQEFMVLGGLYRSRLLRV</sequence>
<proteinExistence type="predicted"/>
<evidence type="ECO:0000313" key="1">
    <source>
        <dbReference type="EMBL" id="MCS4556236.1"/>
    </source>
</evidence>
<evidence type="ECO:0000313" key="2">
    <source>
        <dbReference type="Proteomes" id="UP001201549"/>
    </source>
</evidence>
<protein>
    <submittedName>
        <fullName evidence="1">NAD(+)--dinitrogen-reductase ADP-D-ribosyltransferase</fullName>
    </submittedName>
</protein>